<dbReference type="RefSeq" id="XP_020126523.1">
    <property type="nucleotide sequence ID" value="XM_020278115.1"/>
</dbReference>
<evidence type="ECO:0000313" key="2">
    <source>
        <dbReference type="EMBL" id="OJD30263.1"/>
    </source>
</evidence>
<dbReference type="AlphaFoldDB" id="A0A1J9RP64"/>
<dbReference type="EMBL" id="MNUE01000063">
    <property type="protein sequence ID" value="OJD30263.1"/>
    <property type="molecule type" value="Genomic_DNA"/>
</dbReference>
<gene>
    <name evidence="2" type="ORF">BKCO1_630002</name>
</gene>
<feature type="region of interest" description="Disordered" evidence="1">
    <location>
        <begin position="1"/>
        <end position="41"/>
    </location>
</feature>
<evidence type="ECO:0000313" key="3">
    <source>
        <dbReference type="Proteomes" id="UP000183809"/>
    </source>
</evidence>
<proteinExistence type="predicted"/>
<feature type="compositionally biased region" description="Low complexity" evidence="1">
    <location>
        <begin position="1"/>
        <end position="19"/>
    </location>
</feature>
<evidence type="ECO:0000256" key="1">
    <source>
        <dbReference type="SAM" id="MobiDB-lite"/>
    </source>
</evidence>
<keyword evidence="3" id="KW-1185">Reference proteome</keyword>
<feature type="compositionally biased region" description="Pro residues" evidence="1">
    <location>
        <begin position="20"/>
        <end position="38"/>
    </location>
</feature>
<comment type="caution">
    <text evidence="2">The sequence shown here is derived from an EMBL/GenBank/DDBJ whole genome shotgun (WGS) entry which is preliminary data.</text>
</comment>
<dbReference type="Proteomes" id="UP000183809">
    <property type="component" value="Unassembled WGS sequence"/>
</dbReference>
<reference evidence="2 3" key="1">
    <citation type="submission" date="2016-10" db="EMBL/GenBank/DDBJ databases">
        <title>Proteomics and genomics reveal pathogen-plant mechanisms compatible with a hemibiotrophic lifestyle of Diplodia corticola.</title>
        <authorList>
            <person name="Fernandes I."/>
            <person name="De Jonge R."/>
            <person name="Van De Peer Y."/>
            <person name="Devreese B."/>
            <person name="Alves A."/>
            <person name="Esteves A.C."/>
        </authorList>
    </citation>
    <scope>NUCLEOTIDE SEQUENCE [LARGE SCALE GENOMIC DNA]</scope>
    <source>
        <strain evidence="2 3">CBS 112549</strain>
    </source>
</reference>
<organism evidence="2 3">
    <name type="scientific">Diplodia corticola</name>
    <dbReference type="NCBI Taxonomy" id="236234"/>
    <lineage>
        <taxon>Eukaryota</taxon>
        <taxon>Fungi</taxon>
        <taxon>Dikarya</taxon>
        <taxon>Ascomycota</taxon>
        <taxon>Pezizomycotina</taxon>
        <taxon>Dothideomycetes</taxon>
        <taxon>Dothideomycetes incertae sedis</taxon>
        <taxon>Botryosphaeriales</taxon>
        <taxon>Botryosphaeriaceae</taxon>
        <taxon>Diplodia</taxon>
    </lineage>
</organism>
<dbReference type="GeneID" id="31018376"/>
<accession>A0A1J9RP64</accession>
<sequence>MTPARPRSSANPPSAAPALIPAPAPVDSPPPVPDPPVAVPDAAAAALPPKGVRTPSRVESHDFSIGSFEGAAEHRGLVPVAGWCVWAAGEVLGVGVDDAIREREIEQRDGMSMDWVTPELPEV</sequence>
<protein>
    <submittedName>
        <fullName evidence="2">Uncharacterized protein</fullName>
    </submittedName>
</protein>
<name>A0A1J9RP64_9PEZI</name>